<dbReference type="GO" id="GO:0005829">
    <property type="term" value="C:cytosol"/>
    <property type="evidence" value="ECO:0007669"/>
    <property type="project" value="TreeGrafter"/>
</dbReference>
<comment type="caution">
    <text evidence="2">The sequence shown here is derived from an EMBL/GenBank/DDBJ whole genome shotgun (WGS) entry which is preliminary data.</text>
</comment>
<evidence type="ECO:0000313" key="2">
    <source>
        <dbReference type="EMBL" id="PIY72513.1"/>
    </source>
</evidence>
<dbReference type="PANTHER" id="PTHR10788:SF106">
    <property type="entry name" value="BCDNA.GH08860"/>
    <property type="match status" value="1"/>
</dbReference>
<organism evidence="2 3">
    <name type="scientific">Candidatus Roizmanbacteria bacterium CG_4_10_14_0_8_um_filter_33_9</name>
    <dbReference type="NCBI Taxonomy" id="1974826"/>
    <lineage>
        <taxon>Bacteria</taxon>
        <taxon>Candidatus Roizmaniibacteriota</taxon>
    </lineage>
</organism>
<sequence>MTNIKNFHKFIKKNLKDRSFYIVTNREPYIHTKTSTGIKVSKTAGGVHTLLDLVAQASNAVYIAQGSGNADKYVVNKHNMVAMPPITKTYFLKRVFLSKKELENFYYGFSNQTLWPLSHAVFVKPEFNAVWWSYYQQVNQKFVNAILEELDHKPAFVWVNDYHLALVPKMLRDSGKDIKIGTFWHIPWPTFEIFRVNPWAKEILTGLLGSDFIGFHRGYHAQNFFQCVQRIIEAQVELDQSQITYKEHATKVEPLAAGIDYQEILEIKQDAKITLKKNLNKELGVNIKYLAVGVDRLDYTKGLLERFKMIDRFLEKYPQFQEKFIYYGIMPFSRTHIPAYRTYAKTVTDLCDKINWKYSKNDWTPIHITTESLPRNKVITYYKNADVCLVTPLDDGLNLVAKEYVLSCEEKKGMIVLSKFAGAANDLRHSLLINPYNIEQGADAINQALTISEQEKRDRNIKMRKELKEKNIYQWATTFIEKTLYE</sequence>
<dbReference type="GO" id="GO:0004805">
    <property type="term" value="F:trehalose-phosphatase activity"/>
    <property type="evidence" value="ECO:0007669"/>
    <property type="project" value="TreeGrafter"/>
</dbReference>
<dbReference type="Proteomes" id="UP000229401">
    <property type="component" value="Unassembled WGS sequence"/>
</dbReference>
<comment type="similarity">
    <text evidence="1">Belongs to the glycosyltransferase 20 family.</text>
</comment>
<accession>A0A2M7QJJ6</accession>
<dbReference type="GO" id="GO:0005992">
    <property type="term" value="P:trehalose biosynthetic process"/>
    <property type="evidence" value="ECO:0007669"/>
    <property type="project" value="InterPro"/>
</dbReference>
<evidence type="ECO:0000256" key="1">
    <source>
        <dbReference type="ARBA" id="ARBA00008799"/>
    </source>
</evidence>
<dbReference type="EMBL" id="PFLI01000021">
    <property type="protein sequence ID" value="PIY72513.1"/>
    <property type="molecule type" value="Genomic_DNA"/>
</dbReference>
<proteinExistence type="inferred from homology"/>
<evidence type="ECO:0000313" key="3">
    <source>
        <dbReference type="Proteomes" id="UP000229401"/>
    </source>
</evidence>
<protein>
    <submittedName>
        <fullName evidence="2">Trehalose-6-phosphate synthase</fullName>
    </submittedName>
</protein>
<name>A0A2M7QJJ6_9BACT</name>
<dbReference type="Gene3D" id="3.40.50.2000">
    <property type="entry name" value="Glycogen Phosphorylase B"/>
    <property type="match status" value="2"/>
</dbReference>
<dbReference type="AlphaFoldDB" id="A0A2M7QJJ6"/>
<dbReference type="Pfam" id="PF00982">
    <property type="entry name" value="Glyco_transf_20"/>
    <property type="match status" value="1"/>
</dbReference>
<dbReference type="PANTHER" id="PTHR10788">
    <property type="entry name" value="TREHALOSE-6-PHOSPHATE SYNTHASE"/>
    <property type="match status" value="1"/>
</dbReference>
<dbReference type="GO" id="GO:0003825">
    <property type="term" value="F:alpha,alpha-trehalose-phosphate synthase (UDP-forming) activity"/>
    <property type="evidence" value="ECO:0007669"/>
    <property type="project" value="TreeGrafter"/>
</dbReference>
<reference evidence="3" key="1">
    <citation type="submission" date="2017-09" db="EMBL/GenBank/DDBJ databases">
        <title>Depth-based differentiation of microbial function through sediment-hosted aquifers and enrichment of novel symbionts in the deep terrestrial subsurface.</title>
        <authorList>
            <person name="Probst A.J."/>
            <person name="Ladd B."/>
            <person name="Jarett J.K."/>
            <person name="Geller-Mcgrath D.E."/>
            <person name="Sieber C.M.K."/>
            <person name="Emerson J.B."/>
            <person name="Anantharaman K."/>
            <person name="Thomas B.C."/>
            <person name="Malmstrom R."/>
            <person name="Stieglmeier M."/>
            <person name="Klingl A."/>
            <person name="Woyke T."/>
            <person name="Ryan C.M."/>
            <person name="Banfield J.F."/>
        </authorList>
    </citation>
    <scope>NUCLEOTIDE SEQUENCE [LARGE SCALE GENOMIC DNA]</scope>
</reference>
<dbReference type="SUPFAM" id="SSF53756">
    <property type="entry name" value="UDP-Glycosyltransferase/glycogen phosphorylase"/>
    <property type="match status" value="1"/>
</dbReference>
<dbReference type="CDD" id="cd03788">
    <property type="entry name" value="GT20_TPS"/>
    <property type="match status" value="1"/>
</dbReference>
<gene>
    <name evidence="2" type="ORF">COY87_00630</name>
</gene>
<dbReference type="InterPro" id="IPR001830">
    <property type="entry name" value="Glyco_trans_20"/>
</dbReference>